<comment type="caution">
    <text evidence="2">The sequence shown here is derived from an EMBL/GenBank/DDBJ whole genome shotgun (WGS) entry which is preliminary data.</text>
</comment>
<proteinExistence type="predicted"/>
<dbReference type="EMBL" id="BGPR01128949">
    <property type="protein sequence ID" value="GBN40916.1"/>
    <property type="molecule type" value="Genomic_DNA"/>
</dbReference>
<gene>
    <name evidence="2" type="ORF">AVEN_66242_1</name>
</gene>
<evidence type="ECO:0000259" key="1">
    <source>
        <dbReference type="Pfam" id="PF07727"/>
    </source>
</evidence>
<keyword evidence="3" id="KW-1185">Reference proteome</keyword>
<dbReference type="InterPro" id="IPR013103">
    <property type="entry name" value="RVT_2"/>
</dbReference>
<evidence type="ECO:0000313" key="2">
    <source>
        <dbReference type="EMBL" id="GBN40916.1"/>
    </source>
</evidence>
<protein>
    <recommendedName>
        <fullName evidence="1">Reverse transcriptase Ty1/copia-type domain-containing protein</fullName>
    </recommendedName>
</protein>
<sequence>MFNVSEKDLYSGVVKFDEKNSNVEIFGKKSQFLFIIMNLLKTPEAAEWYKAMVEEIDTMTDREVWDLGPKPSNKKILCNRRVYTLKKNENNDDVKFKAHLVTQGFRQNKG</sequence>
<dbReference type="AlphaFoldDB" id="A0A4Y2NT27"/>
<accession>A0A4Y2NT27</accession>
<name>A0A4Y2NT27_ARAVE</name>
<reference evidence="2 3" key="1">
    <citation type="journal article" date="2019" name="Sci. Rep.">
        <title>Orb-weaving spider Araneus ventricosus genome elucidates the spidroin gene catalogue.</title>
        <authorList>
            <person name="Kono N."/>
            <person name="Nakamura H."/>
            <person name="Ohtoshi R."/>
            <person name="Moran D.A.P."/>
            <person name="Shinohara A."/>
            <person name="Yoshida Y."/>
            <person name="Fujiwara M."/>
            <person name="Mori M."/>
            <person name="Tomita M."/>
            <person name="Arakawa K."/>
        </authorList>
    </citation>
    <scope>NUCLEOTIDE SEQUENCE [LARGE SCALE GENOMIC DNA]</scope>
</reference>
<feature type="domain" description="Reverse transcriptase Ty1/copia-type" evidence="1">
    <location>
        <begin position="63"/>
        <end position="109"/>
    </location>
</feature>
<dbReference type="Pfam" id="PF07727">
    <property type="entry name" value="RVT_2"/>
    <property type="match status" value="1"/>
</dbReference>
<organism evidence="2 3">
    <name type="scientific">Araneus ventricosus</name>
    <name type="common">Orbweaver spider</name>
    <name type="synonym">Epeira ventricosa</name>
    <dbReference type="NCBI Taxonomy" id="182803"/>
    <lineage>
        <taxon>Eukaryota</taxon>
        <taxon>Metazoa</taxon>
        <taxon>Ecdysozoa</taxon>
        <taxon>Arthropoda</taxon>
        <taxon>Chelicerata</taxon>
        <taxon>Arachnida</taxon>
        <taxon>Araneae</taxon>
        <taxon>Araneomorphae</taxon>
        <taxon>Entelegynae</taxon>
        <taxon>Araneoidea</taxon>
        <taxon>Araneidae</taxon>
        <taxon>Araneus</taxon>
    </lineage>
</organism>
<evidence type="ECO:0000313" key="3">
    <source>
        <dbReference type="Proteomes" id="UP000499080"/>
    </source>
</evidence>
<dbReference type="Proteomes" id="UP000499080">
    <property type="component" value="Unassembled WGS sequence"/>
</dbReference>